<name>A0A377DRI8_ECOLX</name>
<keyword evidence="8" id="KW-0449">Lipoprotein</keyword>
<evidence type="ECO:0000313" key="11">
    <source>
        <dbReference type="Proteomes" id="UP000254429"/>
    </source>
</evidence>
<reference evidence="10 11" key="1">
    <citation type="submission" date="2018-06" db="EMBL/GenBank/DDBJ databases">
        <authorList>
            <consortium name="Pathogen Informatics"/>
            <person name="Doyle S."/>
        </authorList>
    </citation>
    <scope>NUCLEOTIDE SEQUENCE [LARGE SCALE GENOMIC DNA]</scope>
    <source>
        <strain evidence="10 11">NCTC8500</strain>
    </source>
</reference>
<keyword evidence="3" id="KW-1134">Transmembrane beta strand</keyword>
<dbReference type="Gene3D" id="2.20.200.10">
    <property type="entry name" value="Outer membrane efflux proteins (OEP)"/>
    <property type="match status" value="1"/>
</dbReference>
<evidence type="ECO:0000256" key="6">
    <source>
        <dbReference type="ARBA" id="ARBA00023136"/>
    </source>
</evidence>
<keyword evidence="6" id="KW-0472">Membrane</keyword>
<dbReference type="GO" id="GO:0009279">
    <property type="term" value="C:cell outer membrane"/>
    <property type="evidence" value="ECO:0007669"/>
    <property type="project" value="UniProtKB-SubCell"/>
</dbReference>
<dbReference type="Pfam" id="PF02321">
    <property type="entry name" value="OEP"/>
    <property type="match status" value="1"/>
</dbReference>
<protein>
    <submittedName>
        <fullName evidence="10">Multidrug resistance outer membrane protein MdtQ</fullName>
    </submittedName>
</protein>
<comment type="similarity">
    <text evidence="2">Belongs to the outer membrane factor (OMF) (TC 1.B.17) family.</text>
</comment>
<dbReference type="PANTHER" id="PTHR30203:SF20">
    <property type="entry name" value="MULTIDRUG RESISTANCE OUTER MEMBRANE PROTEIN MDTP-RELATED"/>
    <property type="match status" value="1"/>
</dbReference>
<keyword evidence="4" id="KW-0812">Transmembrane</keyword>
<sequence length="261" mass="28731">MPLMYCHAKLKNISQHTVISAHLFLPDYSPMNRDSFYPAIACFPLLLMLAGCAPMHETRQALSQQTPAAQVDTALPTALKNGWPDSQWWLEYHDNQLTSLINNALQNAPDMQVAEQRIQLAEAQAKAVATQDGPQIDFSADMERQKMSAEGLMGPFALNDPAAGTTGPWYTNGTFGLTAGWHLDIWGKNRAEVTARLGTVKARAAETRANPPIAGWQRSPPVLGVANPGGVKHGLAANRKRAEHHYRDRSPAISERDYFFS</sequence>
<evidence type="ECO:0000313" key="10">
    <source>
        <dbReference type="EMBL" id="STM38222.1"/>
    </source>
</evidence>
<dbReference type="SUPFAM" id="SSF56954">
    <property type="entry name" value="Outer membrane efflux proteins (OEP)"/>
    <property type="match status" value="1"/>
</dbReference>
<dbReference type="InterPro" id="IPR003423">
    <property type="entry name" value="OMP_efflux"/>
</dbReference>
<organism evidence="10 11">
    <name type="scientific">Escherichia coli</name>
    <dbReference type="NCBI Taxonomy" id="562"/>
    <lineage>
        <taxon>Bacteria</taxon>
        <taxon>Pseudomonadati</taxon>
        <taxon>Pseudomonadota</taxon>
        <taxon>Gammaproteobacteria</taxon>
        <taxon>Enterobacterales</taxon>
        <taxon>Enterobacteriaceae</taxon>
        <taxon>Escherichia</taxon>
    </lineage>
</organism>
<gene>
    <name evidence="10" type="primary">mdtP_1</name>
    <name evidence="10" type="ORF">NCTC8500_01983</name>
</gene>
<comment type="subcellular location">
    <subcellularLocation>
        <location evidence="1">Cell outer membrane</location>
        <topology evidence="1">Lipid-anchor</topology>
    </subcellularLocation>
</comment>
<evidence type="ECO:0000256" key="8">
    <source>
        <dbReference type="ARBA" id="ARBA00023288"/>
    </source>
</evidence>
<evidence type="ECO:0000256" key="4">
    <source>
        <dbReference type="ARBA" id="ARBA00022692"/>
    </source>
</evidence>
<keyword evidence="7" id="KW-0564">Palmitate</keyword>
<dbReference type="AlphaFoldDB" id="A0A377DRI8"/>
<accession>A0A377DRI8</accession>
<evidence type="ECO:0000256" key="9">
    <source>
        <dbReference type="ARBA" id="ARBA00037313"/>
    </source>
</evidence>
<evidence type="ECO:0000256" key="5">
    <source>
        <dbReference type="ARBA" id="ARBA00022729"/>
    </source>
</evidence>
<dbReference type="PANTHER" id="PTHR30203">
    <property type="entry name" value="OUTER MEMBRANE CATION EFFLUX PROTEIN"/>
    <property type="match status" value="1"/>
</dbReference>
<dbReference type="InterPro" id="IPR010131">
    <property type="entry name" value="MdtP/NodT-like"/>
</dbReference>
<dbReference type="Proteomes" id="UP000254429">
    <property type="component" value="Unassembled WGS sequence"/>
</dbReference>
<evidence type="ECO:0000256" key="3">
    <source>
        <dbReference type="ARBA" id="ARBA00022452"/>
    </source>
</evidence>
<dbReference type="EMBL" id="UGFG01000001">
    <property type="protein sequence ID" value="STM38222.1"/>
    <property type="molecule type" value="Genomic_DNA"/>
</dbReference>
<dbReference type="Gene3D" id="1.20.1600.10">
    <property type="entry name" value="Outer membrane efflux proteins (OEP)"/>
    <property type="match status" value="1"/>
</dbReference>
<dbReference type="GO" id="GO:0015562">
    <property type="term" value="F:efflux transmembrane transporter activity"/>
    <property type="evidence" value="ECO:0007669"/>
    <property type="project" value="InterPro"/>
</dbReference>
<evidence type="ECO:0000256" key="2">
    <source>
        <dbReference type="ARBA" id="ARBA00007613"/>
    </source>
</evidence>
<evidence type="ECO:0000256" key="1">
    <source>
        <dbReference type="ARBA" id="ARBA00004459"/>
    </source>
</evidence>
<proteinExistence type="inferred from homology"/>
<comment type="function">
    <text evidence="9">Could be involved in resistance to puromycin, acriflavine and tetraphenylarsonium chloride.</text>
</comment>
<keyword evidence="5" id="KW-0732">Signal</keyword>
<evidence type="ECO:0000256" key="7">
    <source>
        <dbReference type="ARBA" id="ARBA00023139"/>
    </source>
</evidence>